<dbReference type="InterPro" id="IPR012341">
    <property type="entry name" value="6hp_glycosidase-like_sf"/>
</dbReference>
<dbReference type="GO" id="GO:0016787">
    <property type="term" value="F:hydrolase activity"/>
    <property type="evidence" value="ECO:0007669"/>
    <property type="project" value="UniProtKB-KW"/>
</dbReference>
<keyword evidence="2 8" id="KW-0378">Hydrolase</keyword>
<evidence type="ECO:0000256" key="4">
    <source>
        <dbReference type="ARBA" id="ARBA00023295"/>
    </source>
</evidence>
<dbReference type="SUPFAM" id="SSF48208">
    <property type="entry name" value="Six-hairpin glycosidases"/>
    <property type="match status" value="1"/>
</dbReference>
<evidence type="ECO:0000259" key="7">
    <source>
        <dbReference type="Pfam" id="PF02927"/>
    </source>
</evidence>
<organism evidence="8 9">
    <name type="scientific">Winogradskya humida</name>
    <dbReference type="NCBI Taxonomy" id="113566"/>
    <lineage>
        <taxon>Bacteria</taxon>
        <taxon>Bacillati</taxon>
        <taxon>Actinomycetota</taxon>
        <taxon>Actinomycetes</taxon>
        <taxon>Micromonosporales</taxon>
        <taxon>Micromonosporaceae</taxon>
        <taxon>Winogradskya</taxon>
    </lineage>
</organism>
<comment type="similarity">
    <text evidence="1">Belongs to the glycosyl hydrolase 9 (cellulase E) family.</text>
</comment>
<evidence type="ECO:0000256" key="3">
    <source>
        <dbReference type="ARBA" id="ARBA00023277"/>
    </source>
</evidence>
<dbReference type="Gene3D" id="1.50.10.10">
    <property type="match status" value="1"/>
</dbReference>
<feature type="domain" description="Cellulase Ig-like" evidence="7">
    <location>
        <begin position="34"/>
        <end position="113"/>
    </location>
</feature>
<comment type="caution">
    <text evidence="8">The sequence shown here is derived from an EMBL/GenBank/DDBJ whole genome shotgun (WGS) entry which is preliminary data.</text>
</comment>
<dbReference type="RefSeq" id="WP_239159298.1">
    <property type="nucleotide sequence ID" value="NZ_BAAATV010000009.1"/>
</dbReference>
<gene>
    <name evidence="8" type="ORF">Ahu01nite_063660</name>
</gene>
<sequence>MVLGTRLRRLLVLPLVAVLLPVGSCGRNHPEADAFVRVDQVGYAPGEQKIAVLMAPRDAAGARATVIDASGDKVLNATIGARRDGWNDRFPDVRPVDLSALTQPGTYRIRVEGGVRAESVPFRVGNSLFDPLVRDAVGYFQAHRDGADQISGPFQRQPAHLADRAATIYETPDFDDDGTLTGELTVSGGPVDVEGGWYDAGDFLKFTHTTAYALIAMLVVQRDGMAVDGLAAETRHGLDWLTKMWNPQAGVLYTQVGIGSGLSGSFLGDHDTWRLPQADDQLDVQPGDDQYFQRYRPVFRAAASGEPLSPNLAGRVAAAFALAAQVQTGTDRALATRYLTIAAQVYDAASTDGDTLVTAEPRSFYPEDSWADDMALGATELALAGAGLGDPRAAEWLRTAVSWASGYLEDGGTETLSVYDVSVLADAELARIPGAAGLALIPGADAELARIPGAGADALRADLERRLEAGVKAAAGNPMSAAAGNGGSDYAARQLGFTAAAELYQHTFHDDRYAAFATAQRGVVLGANGWGTSLVVGAGTTYPRCPHDQIASLAGTSARMTGAVVNGPNDADRVHELLDDPEPSPCATGSLAAFDRDDAHYVDDTRVSATNEPSIDFTATGLLAFALISRLTATSPGTPGS</sequence>
<dbReference type="EMBL" id="BOMN01000088">
    <property type="protein sequence ID" value="GIE23264.1"/>
    <property type="molecule type" value="Genomic_DNA"/>
</dbReference>
<dbReference type="InterPro" id="IPR004197">
    <property type="entry name" value="Cellulase_Ig-like"/>
</dbReference>
<reference evidence="8 9" key="1">
    <citation type="submission" date="2021-01" db="EMBL/GenBank/DDBJ databases">
        <title>Whole genome shotgun sequence of Actinoplanes humidus NBRC 14915.</title>
        <authorList>
            <person name="Komaki H."/>
            <person name="Tamura T."/>
        </authorList>
    </citation>
    <scope>NUCLEOTIDE SEQUENCE [LARGE SCALE GENOMIC DNA]</scope>
    <source>
        <strain evidence="8 9">NBRC 14915</strain>
    </source>
</reference>
<evidence type="ECO:0000256" key="2">
    <source>
        <dbReference type="ARBA" id="ARBA00022801"/>
    </source>
</evidence>
<dbReference type="SUPFAM" id="SSF81296">
    <property type="entry name" value="E set domains"/>
    <property type="match status" value="1"/>
</dbReference>
<dbReference type="CDD" id="cd02850">
    <property type="entry name" value="E_set_Cellulase_N"/>
    <property type="match status" value="1"/>
</dbReference>
<dbReference type="PANTHER" id="PTHR22298">
    <property type="entry name" value="ENDO-1,4-BETA-GLUCANASE"/>
    <property type="match status" value="1"/>
</dbReference>
<evidence type="ECO:0000313" key="8">
    <source>
        <dbReference type="EMBL" id="GIE23264.1"/>
    </source>
</evidence>
<keyword evidence="3" id="KW-0119">Carbohydrate metabolism</keyword>
<evidence type="ECO:0000256" key="1">
    <source>
        <dbReference type="ARBA" id="ARBA00007072"/>
    </source>
</evidence>
<dbReference type="InterPro" id="IPR001701">
    <property type="entry name" value="Glyco_hydro_9"/>
</dbReference>
<dbReference type="InterPro" id="IPR014756">
    <property type="entry name" value="Ig_E-set"/>
</dbReference>
<dbReference type="Proteomes" id="UP000603200">
    <property type="component" value="Unassembled WGS sequence"/>
</dbReference>
<keyword evidence="9" id="KW-1185">Reference proteome</keyword>
<dbReference type="Gene3D" id="2.60.40.10">
    <property type="entry name" value="Immunoglobulins"/>
    <property type="match status" value="1"/>
</dbReference>
<dbReference type="InterPro" id="IPR008928">
    <property type="entry name" value="6-hairpin_glycosidase_sf"/>
</dbReference>
<dbReference type="Pfam" id="PF00759">
    <property type="entry name" value="Glyco_hydro_9"/>
    <property type="match status" value="1"/>
</dbReference>
<keyword evidence="5" id="KW-0624">Polysaccharide degradation</keyword>
<feature type="domain" description="Glycoside hydrolase family 9" evidence="6">
    <location>
        <begin position="131"/>
        <end position="620"/>
    </location>
</feature>
<keyword evidence="4" id="KW-0326">Glycosidase</keyword>
<name>A0ABQ3ZXH5_9ACTN</name>
<evidence type="ECO:0000313" key="9">
    <source>
        <dbReference type="Proteomes" id="UP000603200"/>
    </source>
</evidence>
<evidence type="ECO:0000256" key="5">
    <source>
        <dbReference type="ARBA" id="ARBA00023326"/>
    </source>
</evidence>
<evidence type="ECO:0000259" key="6">
    <source>
        <dbReference type="Pfam" id="PF00759"/>
    </source>
</evidence>
<accession>A0ABQ3ZXH5</accession>
<protein>
    <submittedName>
        <fullName evidence="8">Hydrolase</fullName>
    </submittedName>
</protein>
<dbReference type="Pfam" id="PF02927">
    <property type="entry name" value="CelD_N"/>
    <property type="match status" value="1"/>
</dbReference>
<proteinExistence type="inferred from homology"/>
<dbReference type="InterPro" id="IPR013783">
    <property type="entry name" value="Ig-like_fold"/>
</dbReference>